<reference evidence="2 3" key="1">
    <citation type="submission" date="2016-02" db="EMBL/GenBank/DDBJ databases">
        <authorList>
            <person name="Wen L."/>
            <person name="He K."/>
            <person name="Yang H."/>
        </authorList>
    </citation>
    <scope>NUCLEOTIDE SEQUENCE [LARGE SCALE GENOMIC DNA]</scope>
    <source>
        <strain evidence="2 3">KLE1704</strain>
    </source>
</reference>
<proteinExistence type="predicted"/>
<protein>
    <submittedName>
        <fullName evidence="2">Uncharacterized protein</fullName>
    </submittedName>
</protein>
<organism evidence="2">
    <name type="scientific">Bacteroides intestinalis</name>
    <dbReference type="NCBI Taxonomy" id="329854"/>
    <lineage>
        <taxon>Bacteria</taxon>
        <taxon>Pseudomonadati</taxon>
        <taxon>Bacteroidota</taxon>
        <taxon>Bacteroidia</taxon>
        <taxon>Bacteroidales</taxon>
        <taxon>Bacteroidaceae</taxon>
        <taxon>Bacteroides</taxon>
    </lineage>
</organism>
<dbReference type="Proteomes" id="UP000070319">
    <property type="component" value="Unassembled WGS sequence"/>
</dbReference>
<feature type="region of interest" description="Disordered" evidence="1">
    <location>
        <begin position="140"/>
        <end position="160"/>
    </location>
</feature>
<name>A0A139KYT4_9BACE</name>
<gene>
    <name evidence="2" type="ORF">HMPREF2531_03886</name>
</gene>
<sequence length="342" mass="38897">MLIFVESNEKIRNMKRNFYLQHPLMAMHDPRMQNLLAKETLKGTGAYWFIIEKLELLPESRAQVEYLRSFCKVHKISFAYIKKIIFGYQLFDFEEDGYFMPAELNPIHERTEQTICERQVNCIATDADCIGSSEKKVRKTLKNKRESSKKEQKMAENSQKVLRNEGEKECLSSGKSLKNNSISSNEYTANKENIRDIITTAAARKEKKTAVAVVDDLSAVALTERNRTLSPGISSFVIRNVGLIIPNATLQRLNCHTSLPQLPHFSAVIATPQHSKYHTSRLIGCGIGDDEVWHLKAVSEVHICGRNFEIVRGALPYTVYTCLVHRKHVSGRSHAPDYLRAG</sequence>
<evidence type="ECO:0000313" key="3">
    <source>
        <dbReference type="Proteomes" id="UP000070319"/>
    </source>
</evidence>
<accession>A0A139KYT4</accession>
<evidence type="ECO:0000313" key="2">
    <source>
        <dbReference type="EMBL" id="KXT44348.1"/>
    </source>
</evidence>
<feature type="compositionally biased region" description="Basic and acidic residues" evidence="1">
    <location>
        <begin position="143"/>
        <end position="154"/>
    </location>
</feature>
<comment type="caution">
    <text evidence="2">The sequence shown here is derived from an EMBL/GenBank/DDBJ whole genome shotgun (WGS) entry which is preliminary data.</text>
</comment>
<evidence type="ECO:0000256" key="1">
    <source>
        <dbReference type="SAM" id="MobiDB-lite"/>
    </source>
</evidence>
<dbReference type="AlphaFoldDB" id="A0A139KYT4"/>
<dbReference type="EMBL" id="LTDF01000150">
    <property type="protein sequence ID" value="KXT44348.1"/>
    <property type="molecule type" value="Genomic_DNA"/>
</dbReference>